<evidence type="ECO:0000313" key="1">
    <source>
        <dbReference type="EMBL" id="ATE86724.1"/>
    </source>
</evidence>
<proteinExistence type="predicted"/>
<dbReference type="EMBL" id="MF511054">
    <property type="protein sequence ID" value="ATE86724.1"/>
    <property type="molecule type" value="Genomic_RNA"/>
</dbReference>
<dbReference type="KEGG" id="vg:80559055"/>
<feature type="non-terminal residue" evidence="1">
    <location>
        <position position="1"/>
    </location>
</feature>
<dbReference type="Proteomes" id="UP000501449">
    <property type="component" value="Genome"/>
</dbReference>
<evidence type="ECO:0000313" key="2">
    <source>
        <dbReference type="Proteomes" id="UP000501449"/>
    </source>
</evidence>
<protein>
    <submittedName>
        <fullName evidence="1">Uncharacterized protein</fullName>
    </submittedName>
</protein>
<sequence>SSIRLTGDTINHGLESIAATHDDRQFLVELSGKHVGRIQDLWSRSLPEGWLFQVRGKLFCFIPIDIPLFVHEFYQEKGVIFVRVNGLDDMLSWWAEFDPAERIIHCESYLNDELAYNRVALTQGRAIMFELARRERDTVILDIHALIIQNAAAAIQGVDADDMYSGLDGIIPVRDEGAFRGGGPLRPAILPGAVAQPPVAGVRLKALPPLPVADENGLREGEVDLLAHQVSNLQVQQGIQQAAAGPQVQDVVVDPMNVPLPDDDEFMDVAPAEPPQVIPAADVAVERRMPPVVQNVALQVDVPPLNDRANYRLRNLPYQNDQIRRKYEEYEDIFETMRGAVEDANRYINNIQDDVLTLENLRNIPQAFQILERFVVRNTARLDPFRLPSSTLNETILEQEYGLLHDEVAWVRDVGPEEVDPDRLDEQIRDYDERLADEEMALIEAESRALEAKLMRVGIPVGAGTGLETIRVEYGMVGAIDQGPYIDDYVEDDVLSWTGFYQNFSLDKVFHDFFSRIPDIPTGRRMLARVMRDVQTRVSTLTSVNRERFREPNGIRDLAGVSIVPGTAFNMMLRWSTLSARFAAGGRHRQVCMELARRYAGWRAGARYTIPDGLLRALRNHRLHTYVPLGRIYIAVHHMMEGRENQAGDIRSIVMDRNRADQWRRIHPSLPYVMHIEFWEMFVDWFPDVGTGGIVNMSPIFPTSLSDREVWVAARLL</sequence>
<keyword evidence="2" id="KW-1185">Reference proteome</keyword>
<reference evidence="1 2" key="1">
    <citation type="journal article" date="2017" name="Virol. J.">
        <title>A novel Coltivirus-related virus isolated from free-tailed bats from Cote d'Ivoire is able to infect human cells in vitro.</title>
        <authorList>
            <person name="Weiss S."/>
            <person name="Dabrowski P.W."/>
            <person name="Kurth A."/>
            <person name="Leendertz S.A.J."/>
            <person name="Leendertz F.H."/>
        </authorList>
    </citation>
    <scope>NUCLEOTIDE SEQUENCE [LARGE SCALE GENOMIC DNA]</scope>
</reference>
<dbReference type="RefSeq" id="YP_010839658.1">
    <property type="nucleotide sequence ID" value="NC_078015.1"/>
</dbReference>
<name>A0A291B0C7_9REOV</name>
<accession>A0A291B0C7</accession>
<organism evidence="1 2">
    <name type="scientific">Tai Forest reovirus</name>
    <dbReference type="NCBI Taxonomy" id="2039230"/>
    <lineage>
        <taxon>Viruses</taxon>
        <taxon>Riboviria</taxon>
        <taxon>Orthornavirae</taxon>
        <taxon>Duplornaviricota</taxon>
        <taxon>Resentoviricetes</taxon>
        <taxon>Reovirales</taxon>
        <taxon>Spinareoviridae</taxon>
        <taxon>Coltivirus</taxon>
        <taxon>Coltivirus taiense</taxon>
        <taxon>Tai Forest coltivirus</taxon>
    </lineage>
</organism>
<dbReference type="GeneID" id="80559055"/>